<keyword evidence="2" id="KW-1133">Transmembrane helix</keyword>
<dbReference type="AlphaFoldDB" id="A0A4Q0A041"/>
<dbReference type="STRING" id="215637.A0A4Q0A041"/>
<name>A0A4Q0A041_9FUNG</name>
<dbReference type="GO" id="GO:1902600">
    <property type="term" value="P:proton transmembrane transport"/>
    <property type="evidence" value="ECO:0007669"/>
    <property type="project" value="TreeGrafter"/>
</dbReference>
<organism evidence="3 4">
    <name type="scientific">Dimargaris cristalligena</name>
    <dbReference type="NCBI Taxonomy" id="215637"/>
    <lineage>
        <taxon>Eukaryota</taxon>
        <taxon>Fungi</taxon>
        <taxon>Fungi incertae sedis</taxon>
        <taxon>Zoopagomycota</taxon>
        <taxon>Kickxellomycotina</taxon>
        <taxon>Dimargaritomycetes</taxon>
        <taxon>Dimargaritales</taxon>
        <taxon>Dimargaritaceae</taxon>
        <taxon>Dimargaris</taxon>
    </lineage>
</organism>
<reference evidence="4" key="1">
    <citation type="journal article" date="2018" name="Nat. Microbiol.">
        <title>Leveraging single-cell genomics to expand the fungal tree of life.</title>
        <authorList>
            <person name="Ahrendt S.R."/>
            <person name="Quandt C.A."/>
            <person name="Ciobanu D."/>
            <person name="Clum A."/>
            <person name="Salamov A."/>
            <person name="Andreopoulos B."/>
            <person name="Cheng J.F."/>
            <person name="Woyke T."/>
            <person name="Pelin A."/>
            <person name="Henrissat B."/>
            <person name="Reynolds N.K."/>
            <person name="Benny G.L."/>
            <person name="Smith M.E."/>
            <person name="James T.Y."/>
            <person name="Grigoriev I.V."/>
        </authorList>
    </citation>
    <scope>NUCLEOTIDE SEQUENCE [LARGE SCALE GENOMIC DNA]</scope>
    <source>
        <strain evidence="4">RSA 468</strain>
    </source>
</reference>
<dbReference type="InterPro" id="IPR018786">
    <property type="entry name" value="Mit_KHE1"/>
</dbReference>
<keyword evidence="2" id="KW-0472">Membrane</keyword>
<dbReference type="EMBL" id="ML002347">
    <property type="protein sequence ID" value="RKP38612.1"/>
    <property type="molecule type" value="Genomic_DNA"/>
</dbReference>
<evidence type="ECO:0000256" key="2">
    <source>
        <dbReference type="SAM" id="Phobius"/>
    </source>
</evidence>
<dbReference type="OrthoDB" id="5562676at2759"/>
<feature type="transmembrane region" description="Helical" evidence="2">
    <location>
        <begin position="123"/>
        <end position="147"/>
    </location>
</feature>
<sequence>MRLFVVPIFKNHWGYHCQTSVLPSGRLARWVDYASTKWEGLSAAKPNSWKFRLYTSGSNLMDKIDYHEWFLKSVPPRNPVEDRGRMPVICPATLDTDEVQTKLTHLITQRKPYHQRYLTLSCLWLPLSLAFSLVPLVPNVFLFYNLFRVYSHYRAYQGADHLLWLLHNNQVDFTGTDPIFQAREALFRVTDEDPLSVASIHQLSHELDMPLLEVNLLRAHNQILDRASEAGEYTPSTDGDSAIDVHSHPPSPSSGSPPLDSVDPDKKKV</sequence>
<evidence type="ECO:0000256" key="1">
    <source>
        <dbReference type="SAM" id="MobiDB-lite"/>
    </source>
</evidence>
<protein>
    <submittedName>
        <fullName evidence="3">Mitochondrial K+-H+ exchange-related-domain-containing protein</fullName>
    </submittedName>
</protein>
<dbReference type="GO" id="GO:0005743">
    <property type="term" value="C:mitochondrial inner membrane"/>
    <property type="evidence" value="ECO:0007669"/>
    <property type="project" value="TreeGrafter"/>
</dbReference>
<evidence type="ECO:0000313" key="3">
    <source>
        <dbReference type="EMBL" id="RKP38612.1"/>
    </source>
</evidence>
<gene>
    <name evidence="3" type="ORF">BJ085DRAFT_41163</name>
</gene>
<dbReference type="Proteomes" id="UP000268162">
    <property type="component" value="Unassembled WGS sequence"/>
</dbReference>
<keyword evidence="4" id="KW-1185">Reference proteome</keyword>
<dbReference type="Pfam" id="PF10173">
    <property type="entry name" value="Mit_KHE1"/>
    <property type="match status" value="1"/>
</dbReference>
<accession>A0A4Q0A041</accession>
<evidence type="ECO:0000313" key="4">
    <source>
        <dbReference type="Proteomes" id="UP000268162"/>
    </source>
</evidence>
<dbReference type="PANTHER" id="PTHR28062">
    <property type="entry name" value="K+-H+ EXCHANGE-LIKE PROTEIN"/>
    <property type="match status" value="1"/>
</dbReference>
<dbReference type="GO" id="GO:0006813">
    <property type="term" value="P:potassium ion transport"/>
    <property type="evidence" value="ECO:0007669"/>
    <property type="project" value="TreeGrafter"/>
</dbReference>
<keyword evidence="2" id="KW-0812">Transmembrane</keyword>
<feature type="region of interest" description="Disordered" evidence="1">
    <location>
        <begin position="229"/>
        <end position="269"/>
    </location>
</feature>
<proteinExistence type="predicted"/>
<dbReference type="PANTHER" id="PTHR28062:SF1">
    <property type="entry name" value="TRANSMEMBRANE PROTEIN"/>
    <property type="match status" value="1"/>
</dbReference>